<dbReference type="PANTHER" id="PTHR38593">
    <property type="entry name" value="BLR2558 PROTEIN"/>
    <property type="match status" value="1"/>
</dbReference>
<sequence>MNLRRATMLAGSLLLFGIGTAAMAGHDDASVMQTASNKTAFMKKAASDGKAEVKICQMALDQSDDPQLKQVAWQLMDDHTQANQQLQQIAQRENVTLPDQLMPEDQQKVQKLQGKNGKAFDKEWIHGNLVDHRKDIKLFSMAGKKLDDQPVRQFAQSTLPKLKTHLQLVEQLTQKNRGTAGR</sequence>
<protein>
    <submittedName>
        <fullName evidence="3">Putative membrane protein</fullName>
    </submittedName>
</protein>
<dbReference type="RefSeq" id="WP_175483658.1">
    <property type="nucleotide sequence ID" value="NZ_FNYC01000001.1"/>
</dbReference>
<dbReference type="EMBL" id="FNYC01000001">
    <property type="protein sequence ID" value="SEI45485.1"/>
    <property type="molecule type" value="Genomic_DNA"/>
</dbReference>
<dbReference type="Proteomes" id="UP000199420">
    <property type="component" value="Unassembled WGS sequence"/>
</dbReference>
<feature type="chain" id="PRO_5011662619" evidence="1">
    <location>
        <begin position="25"/>
        <end position="182"/>
    </location>
</feature>
<reference evidence="3 4" key="1">
    <citation type="submission" date="2016-10" db="EMBL/GenBank/DDBJ databases">
        <authorList>
            <person name="de Groot N.N."/>
        </authorList>
    </citation>
    <scope>NUCLEOTIDE SEQUENCE [LARGE SCALE GENOMIC DNA]</scope>
    <source>
        <strain evidence="3 4">DSM 26515</strain>
    </source>
</reference>
<keyword evidence="4" id="KW-1185">Reference proteome</keyword>
<feature type="signal peptide" evidence="1">
    <location>
        <begin position="1"/>
        <end position="24"/>
    </location>
</feature>
<feature type="domain" description="DUF4142" evidence="2">
    <location>
        <begin position="38"/>
        <end position="172"/>
    </location>
</feature>
<evidence type="ECO:0000259" key="2">
    <source>
        <dbReference type="Pfam" id="PF13628"/>
    </source>
</evidence>
<proteinExistence type="predicted"/>
<evidence type="ECO:0000256" key="1">
    <source>
        <dbReference type="SAM" id="SignalP"/>
    </source>
</evidence>
<dbReference type="InterPro" id="IPR025419">
    <property type="entry name" value="DUF4142"/>
</dbReference>
<organism evidence="3 4">
    <name type="scientific">Frateuria terrea</name>
    <dbReference type="NCBI Taxonomy" id="529704"/>
    <lineage>
        <taxon>Bacteria</taxon>
        <taxon>Pseudomonadati</taxon>
        <taxon>Pseudomonadota</taxon>
        <taxon>Gammaproteobacteria</taxon>
        <taxon>Lysobacterales</taxon>
        <taxon>Rhodanobacteraceae</taxon>
        <taxon>Frateuria</taxon>
    </lineage>
</organism>
<dbReference type="STRING" id="529704.SAMN02927913_0665"/>
<dbReference type="PANTHER" id="PTHR38593:SF1">
    <property type="entry name" value="BLR2558 PROTEIN"/>
    <property type="match status" value="1"/>
</dbReference>
<dbReference type="Pfam" id="PF13628">
    <property type="entry name" value="DUF4142"/>
    <property type="match status" value="1"/>
</dbReference>
<dbReference type="AlphaFoldDB" id="A0A1H6R1Q7"/>
<keyword evidence="1" id="KW-0732">Signal</keyword>
<dbReference type="InterPro" id="IPR012347">
    <property type="entry name" value="Ferritin-like"/>
</dbReference>
<evidence type="ECO:0000313" key="4">
    <source>
        <dbReference type="Proteomes" id="UP000199420"/>
    </source>
</evidence>
<evidence type="ECO:0000313" key="3">
    <source>
        <dbReference type="EMBL" id="SEI45485.1"/>
    </source>
</evidence>
<gene>
    <name evidence="3" type="ORF">SAMN04487997_0750</name>
</gene>
<accession>A0A1H6R1Q7</accession>
<dbReference type="Gene3D" id="1.20.1260.10">
    <property type="match status" value="1"/>
</dbReference>
<name>A0A1H6R1Q7_9GAMM</name>